<accession>A0A9Q0ALD6</accession>
<feature type="transmembrane region" description="Helical" evidence="7">
    <location>
        <begin position="154"/>
        <end position="184"/>
    </location>
</feature>
<evidence type="ECO:0000259" key="8">
    <source>
        <dbReference type="Pfam" id="PF20684"/>
    </source>
</evidence>
<comment type="caution">
    <text evidence="9">The sequence shown here is derived from an EMBL/GenBank/DDBJ whole genome shotgun (WGS) entry which is preliminary data.</text>
</comment>
<evidence type="ECO:0000256" key="7">
    <source>
        <dbReference type="SAM" id="Phobius"/>
    </source>
</evidence>
<feature type="transmembrane region" description="Helical" evidence="7">
    <location>
        <begin position="52"/>
        <end position="72"/>
    </location>
</feature>
<evidence type="ECO:0000256" key="1">
    <source>
        <dbReference type="ARBA" id="ARBA00004141"/>
    </source>
</evidence>
<feature type="region of interest" description="Disordered" evidence="6">
    <location>
        <begin position="304"/>
        <end position="346"/>
    </location>
</feature>
<dbReference type="EMBL" id="JAFIMR010000017">
    <property type="protein sequence ID" value="KAI1868329.1"/>
    <property type="molecule type" value="Genomic_DNA"/>
</dbReference>
<dbReference type="InterPro" id="IPR052337">
    <property type="entry name" value="SAT4-like"/>
</dbReference>
<keyword evidence="10" id="KW-1185">Reference proteome</keyword>
<evidence type="ECO:0000256" key="4">
    <source>
        <dbReference type="ARBA" id="ARBA00023136"/>
    </source>
</evidence>
<dbReference type="Pfam" id="PF20684">
    <property type="entry name" value="Fung_rhodopsin"/>
    <property type="match status" value="1"/>
</dbReference>
<keyword evidence="3 7" id="KW-1133">Transmembrane helix</keyword>
<protein>
    <recommendedName>
        <fullName evidence="8">Rhodopsin domain-containing protein</fullName>
    </recommendedName>
</protein>
<evidence type="ECO:0000256" key="3">
    <source>
        <dbReference type="ARBA" id="ARBA00022989"/>
    </source>
</evidence>
<dbReference type="PANTHER" id="PTHR33048">
    <property type="entry name" value="PTH11-LIKE INTEGRAL MEMBRANE PROTEIN (AFU_ORTHOLOGUE AFUA_5G11245)"/>
    <property type="match status" value="1"/>
</dbReference>
<keyword evidence="4 7" id="KW-0472">Membrane</keyword>
<keyword evidence="2 7" id="KW-0812">Transmembrane</keyword>
<dbReference type="PANTHER" id="PTHR33048:SF47">
    <property type="entry name" value="INTEGRAL MEMBRANE PROTEIN-RELATED"/>
    <property type="match status" value="1"/>
</dbReference>
<comment type="subcellular location">
    <subcellularLocation>
        <location evidence="1">Membrane</location>
        <topology evidence="1">Multi-pass membrane protein</topology>
    </subcellularLocation>
</comment>
<sequence>MSTLVIDHSLDYEDQSGQLIAGAVAFGIVSTLIVGLRLYTRQFILRTIGPDDALIAVAQTLAIAVSVLSVIGRTIQTPQNQLKNGRTSTDIWIIIEAKNGLGRHVWTLPVDGELTQVKILYSVIVFYNTGMNIVKLSFLFFYRRIFQDGLVRKICLAFIYFTIVFTIAQLLTLLLSCFPLAVIVPSMKTRCLDTLPVWYASAAIATVLDFSIFLIPVPSVIKLNLVIKQKVALFFVFCLGFFTCVVSVIRIFTLHRAIVTSDPTWDGAEAATWTIIEFNCGILASSLPTLRPLFRRFLPGTSQDRSANPAYEMYSRSGRSKLRSTNRSEPFREPHPQTTSHLGRSESMEHLKDDVAALGFPDSEDRTGTITVAAYGVGDTARSTKPGGDSETKGYKGIQVTREMLVTVEKGQDQGKKPWNV</sequence>
<dbReference type="AlphaFoldDB" id="A0A9Q0ALD6"/>
<feature type="domain" description="Rhodopsin" evidence="8">
    <location>
        <begin position="36"/>
        <end position="296"/>
    </location>
</feature>
<organism evidence="9 10">
    <name type="scientific">Neoarthrinium moseri</name>
    <dbReference type="NCBI Taxonomy" id="1658444"/>
    <lineage>
        <taxon>Eukaryota</taxon>
        <taxon>Fungi</taxon>
        <taxon>Dikarya</taxon>
        <taxon>Ascomycota</taxon>
        <taxon>Pezizomycotina</taxon>
        <taxon>Sordariomycetes</taxon>
        <taxon>Xylariomycetidae</taxon>
        <taxon>Amphisphaeriales</taxon>
        <taxon>Apiosporaceae</taxon>
        <taxon>Neoarthrinium</taxon>
    </lineage>
</organism>
<feature type="transmembrane region" description="Helical" evidence="7">
    <location>
        <begin position="231"/>
        <end position="252"/>
    </location>
</feature>
<feature type="transmembrane region" description="Helical" evidence="7">
    <location>
        <begin position="119"/>
        <end position="142"/>
    </location>
</feature>
<dbReference type="InterPro" id="IPR049326">
    <property type="entry name" value="Rhodopsin_dom_fungi"/>
</dbReference>
<name>A0A9Q0ALD6_9PEZI</name>
<evidence type="ECO:0000256" key="6">
    <source>
        <dbReference type="SAM" id="MobiDB-lite"/>
    </source>
</evidence>
<evidence type="ECO:0000256" key="2">
    <source>
        <dbReference type="ARBA" id="ARBA00022692"/>
    </source>
</evidence>
<gene>
    <name evidence="9" type="ORF">JX265_007152</name>
</gene>
<comment type="similarity">
    <text evidence="5">Belongs to the SAT4 family.</text>
</comment>
<evidence type="ECO:0000313" key="9">
    <source>
        <dbReference type="EMBL" id="KAI1868329.1"/>
    </source>
</evidence>
<dbReference type="GO" id="GO:0016020">
    <property type="term" value="C:membrane"/>
    <property type="evidence" value="ECO:0007669"/>
    <property type="project" value="UniProtKB-SubCell"/>
</dbReference>
<proteinExistence type="inferred from homology"/>
<evidence type="ECO:0000313" key="10">
    <source>
        <dbReference type="Proteomes" id="UP000829685"/>
    </source>
</evidence>
<feature type="transmembrane region" description="Helical" evidence="7">
    <location>
        <begin position="196"/>
        <end position="219"/>
    </location>
</feature>
<dbReference type="Proteomes" id="UP000829685">
    <property type="component" value="Unassembled WGS sequence"/>
</dbReference>
<evidence type="ECO:0000256" key="5">
    <source>
        <dbReference type="ARBA" id="ARBA00038359"/>
    </source>
</evidence>
<feature type="transmembrane region" description="Helical" evidence="7">
    <location>
        <begin position="20"/>
        <end position="40"/>
    </location>
</feature>
<reference evidence="9" key="1">
    <citation type="submission" date="2021-03" db="EMBL/GenBank/DDBJ databases">
        <title>Revisited historic fungal species revealed as producer of novel bioactive compounds through whole genome sequencing and comparative genomics.</title>
        <authorList>
            <person name="Vignolle G.A."/>
            <person name="Hochenegger N."/>
            <person name="Mach R.L."/>
            <person name="Mach-Aigner A.R."/>
            <person name="Javad Rahimi M."/>
            <person name="Salim K.A."/>
            <person name="Chan C.M."/>
            <person name="Lim L.B.L."/>
            <person name="Cai F."/>
            <person name="Druzhinina I.S."/>
            <person name="U'Ren J.M."/>
            <person name="Derntl C."/>
        </authorList>
    </citation>
    <scope>NUCLEOTIDE SEQUENCE</scope>
    <source>
        <strain evidence="9">TUCIM 5799</strain>
    </source>
</reference>